<dbReference type="OMA" id="AQCTSHF"/>
<dbReference type="EMBL" id="GL377303">
    <property type="protein sequence ID" value="EFJ00230.1"/>
    <property type="molecule type" value="Genomic_DNA"/>
</dbReference>
<accession>D8PWK9</accession>
<keyword evidence="13" id="KW-1185">Reference proteome</keyword>
<gene>
    <name evidence="12" type="ORF">SCHCODRAFT_65813</name>
</gene>
<dbReference type="PANTHER" id="PTHR22142:SF2">
    <property type="entry name" value="KINETOCHORE PROTEIN SPC24"/>
    <property type="match status" value="1"/>
</dbReference>
<keyword evidence="2 10" id="KW-0158">Chromosome</keyword>
<keyword evidence="3 10" id="KW-0132">Cell division</keyword>
<comment type="similarity">
    <text evidence="1 10">Belongs to the SPC24 family.</text>
</comment>
<reference evidence="12 13" key="1">
    <citation type="journal article" date="2010" name="Nat. Biotechnol.">
        <title>Genome sequence of the model mushroom Schizophyllum commune.</title>
        <authorList>
            <person name="Ohm R.A."/>
            <person name="de Jong J.F."/>
            <person name="Lugones L.G."/>
            <person name="Aerts A."/>
            <person name="Kothe E."/>
            <person name="Stajich J.E."/>
            <person name="de Vries R.P."/>
            <person name="Record E."/>
            <person name="Levasseur A."/>
            <person name="Baker S.E."/>
            <person name="Bartholomew K.A."/>
            <person name="Coutinho P.M."/>
            <person name="Erdmann S."/>
            <person name="Fowler T.J."/>
            <person name="Gathman A.C."/>
            <person name="Lombard V."/>
            <person name="Henrissat B."/>
            <person name="Knabe N."/>
            <person name="Kuees U."/>
            <person name="Lilly W.W."/>
            <person name="Lindquist E."/>
            <person name="Lucas S."/>
            <person name="Magnuson J.K."/>
            <person name="Piumi F."/>
            <person name="Raudaskoski M."/>
            <person name="Salamov A."/>
            <person name="Schmutz J."/>
            <person name="Schwarze F.W.M.R."/>
            <person name="vanKuyk P.A."/>
            <person name="Horton J.S."/>
            <person name="Grigoriev I.V."/>
            <person name="Woesten H.A.B."/>
        </authorList>
    </citation>
    <scope>NUCLEOTIDE SEQUENCE [LARGE SCALE GENOMIC DNA]</scope>
    <source>
        <strain evidence="13">H4-8 / FGSC 9210</strain>
    </source>
</reference>
<evidence type="ECO:0000313" key="12">
    <source>
        <dbReference type="EMBL" id="EFJ00230.1"/>
    </source>
</evidence>
<dbReference type="Pfam" id="PF08286">
    <property type="entry name" value="Spc24"/>
    <property type="match status" value="1"/>
</dbReference>
<keyword evidence="7 10" id="KW-0539">Nucleus</keyword>
<organism evidence="13">
    <name type="scientific">Schizophyllum commune (strain H4-8 / FGSC 9210)</name>
    <name type="common">Split gill fungus</name>
    <dbReference type="NCBI Taxonomy" id="578458"/>
    <lineage>
        <taxon>Eukaryota</taxon>
        <taxon>Fungi</taxon>
        <taxon>Dikarya</taxon>
        <taxon>Basidiomycota</taxon>
        <taxon>Agaricomycotina</taxon>
        <taxon>Agaricomycetes</taxon>
        <taxon>Agaricomycetidae</taxon>
        <taxon>Agaricales</taxon>
        <taxon>Schizophyllaceae</taxon>
        <taxon>Schizophyllum</taxon>
    </lineage>
</organism>
<evidence type="ECO:0000256" key="11">
    <source>
        <dbReference type="SAM" id="Coils"/>
    </source>
</evidence>
<comment type="subcellular location">
    <subcellularLocation>
        <location evidence="10">Nucleus</location>
    </subcellularLocation>
    <subcellularLocation>
        <location evidence="10">Chromosome</location>
        <location evidence="10">Centromere</location>
        <location evidence="10">Kinetochore</location>
    </subcellularLocation>
</comment>
<dbReference type="KEGG" id="scm:SCHCO_02525133"/>
<evidence type="ECO:0000313" key="13">
    <source>
        <dbReference type="Proteomes" id="UP000007431"/>
    </source>
</evidence>
<dbReference type="RefSeq" id="XP_003035132.1">
    <property type="nucleotide sequence ID" value="XM_003035086.1"/>
</dbReference>
<dbReference type="InParanoid" id="D8PWK9"/>
<dbReference type="CDD" id="cd11565">
    <property type="entry name" value="RWD_Spc24"/>
    <property type="match status" value="1"/>
</dbReference>
<comment type="subunit">
    <text evidence="10">Component of the NDC80 complex.</text>
</comment>
<evidence type="ECO:0000256" key="5">
    <source>
        <dbReference type="ARBA" id="ARBA00022838"/>
    </source>
</evidence>
<evidence type="ECO:0000256" key="7">
    <source>
        <dbReference type="ARBA" id="ARBA00023242"/>
    </source>
</evidence>
<dbReference type="GO" id="GO:0051301">
    <property type="term" value="P:cell division"/>
    <property type="evidence" value="ECO:0007669"/>
    <property type="project" value="UniProtKB-UniRule"/>
</dbReference>
<dbReference type="AlphaFoldDB" id="D8PWK9"/>
<dbReference type="GO" id="GO:0031262">
    <property type="term" value="C:Ndc80 complex"/>
    <property type="evidence" value="ECO:0007669"/>
    <property type="project" value="TreeGrafter"/>
</dbReference>
<evidence type="ECO:0000256" key="1">
    <source>
        <dbReference type="ARBA" id="ARBA00007804"/>
    </source>
</evidence>
<dbReference type="HOGENOM" id="CLU_108108_1_0_1"/>
<dbReference type="VEuPathDB" id="FungiDB:SCHCODRAFT_02525133"/>
<evidence type="ECO:0000256" key="10">
    <source>
        <dbReference type="RuleBase" id="RU368011"/>
    </source>
</evidence>
<keyword evidence="8 10" id="KW-0131">Cell cycle</keyword>
<dbReference type="Proteomes" id="UP000007431">
    <property type="component" value="Unassembled WGS sequence"/>
</dbReference>
<evidence type="ECO:0000256" key="3">
    <source>
        <dbReference type="ARBA" id="ARBA00022618"/>
    </source>
</evidence>
<dbReference type="GO" id="GO:0005634">
    <property type="term" value="C:nucleus"/>
    <property type="evidence" value="ECO:0007669"/>
    <property type="project" value="UniProtKB-SubCell"/>
</dbReference>
<keyword evidence="4 10" id="KW-0498">Mitosis</keyword>
<comment type="function">
    <text evidence="10">Acts as a component of the essential kinetochore-associated NDC80 complex, which is required for chromosome segregation and spindle checkpoint activity.</text>
</comment>
<keyword evidence="5 10" id="KW-0995">Kinetochore</keyword>
<name>D8PWK9_SCHCM</name>
<evidence type="ECO:0000256" key="2">
    <source>
        <dbReference type="ARBA" id="ARBA00022454"/>
    </source>
</evidence>
<dbReference type="GeneID" id="9597390"/>
<sequence length="200" mass="22404">MSTIDLKTAVAYLREMTGLIDGSDECNTIETADTLLAEKEEKRRQELEEATAKYKAQAKLLEQARKSATRPASLPTAEAHAAAMNELEDARINLQKATSDLDDKQMATQASLALWRKKLASLNELDQVSQHLEDVDSSVLRLQLFRGLGFEPLLDDDHRVLKMLVRSHFDEDIYPVEIERDDVSYANELWSLAGTRGATA</sequence>
<keyword evidence="6 11" id="KW-0175">Coiled coil</keyword>
<dbReference type="OrthoDB" id="3344830at2759"/>
<evidence type="ECO:0000256" key="4">
    <source>
        <dbReference type="ARBA" id="ARBA00022776"/>
    </source>
</evidence>
<proteinExistence type="inferred from homology"/>
<evidence type="ECO:0000256" key="9">
    <source>
        <dbReference type="ARBA" id="ARBA00023328"/>
    </source>
</evidence>
<dbReference type="STRING" id="578458.D8PWK9"/>
<dbReference type="eggNOG" id="ENOG502SGME">
    <property type="taxonomic scope" value="Eukaryota"/>
</dbReference>
<evidence type="ECO:0000256" key="8">
    <source>
        <dbReference type="ARBA" id="ARBA00023306"/>
    </source>
</evidence>
<dbReference type="GO" id="GO:0007059">
    <property type="term" value="P:chromosome segregation"/>
    <property type="evidence" value="ECO:0007669"/>
    <property type="project" value="TreeGrafter"/>
</dbReference>
<evidence type="ECO:0000256" key="6">
    <source>
        <dbReference type="ARBA" id="ARBA00023054"/>
    </source>
</evidence>
<dbReference type="GO" id="GO:0008017">
    <property type="term" value="F:microtubule binding"/>
    <property type="evidence" value="ECO:0007669"/>
    <property type="project" value="TreeGrafter"/>
</dbReference>
<dbReference type="InterPro" id="IPR013252">
    <property type="entry name" value="Ndc80_Spc24"/>
</dbReference>
<keyword evidence="9 10" id="KW-0137">Centromere</keyword>
<dbReference type="PANTHER" id="PTHR22142">
    <property type="match status" value="1"/>
</dbReference>
<protein>
    <recommendedName>
        <fullName evidence="10">Kinetochore protein Spc24</fullName>
    </recommendedName>
</protein>
<feature type="coiled-coil region" evidence="11">
    <location>
        <begin position="29"/>
        <end position="107"/>
    </location>
</feature>